<feature type="transmembrane region" description="Helical" evidence="2">
    <location>
        <begin position="40"/>
        <end position="60"/>
    </location>
</feature>
<dbReference type="SUPFAM" id="SSF81296">
    <property type="entry name" value="E set domains"/>
    <property type="match status" value="1"/>
</dbReference>
<feature type="domain" description="Glycine-rich" evidence="6">
    <location>
        <begin position="71"/>
        <end position="286"/>
    </location>
</feature>
<evidence type="ECO:0000256" key="2">
    <source>
        <dbReference type="SAM" id="Phobius"/>
    </source>
</evidence>
<protein>
    <submittedName>
        <fullName evidence="7">Por secretion system C-terminal sorting domain-containing protein</fullName>
    </submittedName>
</protein>
<dbReference type="Pfam" id="PF21722">
    <property type="entry name" value="Gly_rich_2"/>
    <property type="match status" value="1"/>
</dbReference>
<dbReference type="Pfam" id="PF20009">
    <property type="entry name" value="GEVED"/>
    <property type="match status" value="2"/>
</dbReference>
<dbReference type="Proteomes" id="UP000184488">
    <property type="component" value="Unassembled WGS sequence"/>
</dbReference>
<feature type="compositionally biased region" description="Gly residues" evidence="1">
    <location>
        <begin position="255"/>
        <end position="274"/>
    </location>
</feature>
<dbReference type="InterPro" id="IPR013320">
    <property type="entry name" value="ConA-like_dom_sf"/>
</dbReference>
<evidence type="ECO:0000259" key="6">
    <source>
        <dbReference type="Pfam" id="PF21722"/>
    </source>
</evidence>
<dbReference type="SUPFAM" id="SSF49899">
    <property type="entry name" value="Concanavalin A-like lectins/glucanases"/>
    <property type="match status" value="1"/>
</dbReference>
<feature type="region of interest" description="Disordered" evidence="1">
    <location>
        <begin position="253"/>
        <end position="274"/>
    </location>
</feature>
<organism evidence="7 8">
    <name type="scientific">Flavobacterium terrae</name>
    <dbReference type="NCBI Taxonomy" id="415425"/>
    <lineage>
        <taxon>Bacteria</taxon>
        <taxon>Pseudomonadati</taxon>
        <taxon>Bacteroidota</taxon>
        <taxon>Flavobacteriia</taxon>
        <taxon>Flavobacteriales</taxon>
        <taxon>Flavobacteriaceae</taxon>
        <taxon>Flavobacterium</taxon>
    </lineage>
</organism>
<evidence type="ECO:0000313" key="8">
    <source>
        <dbReference type="Proteomes" id="UP000184488"/>
    </source>
</evidence>
<dbReference type="EMBL" id="FQZI01000002">
    <property type="protein sequence ID" value="SHI73150.1"/>
    <property type="molecule type" value="Genomic_DNA"/>
</dbReference>
<feature type="domain" description="GEVED" evidence="5">
    <location>
        <begin position="898"/>
        <end position="975"/>
    </location>
</feature>
<gene>
    <name evidence="7" type="ORF">SAMN05444363_1477</name>
</gene>
<dbReference type="GO" id="GO:0005975">
    <property type="term" value="P:carbohydrate metabolic process"/>
    <property type="evidence" value="ECO:0007669"/>
    <property type="project" value="UniProtKB-ARBA"/>
</dbReference>
<dbReference type="InterPro" id="IPR013783">
    <property type="entry name" value="Ig-like_fold"/>
</dbReference>
<reference evidence="8" key="1">
    <citation type="submission" date="2016-11" db="EMBL/GenBank/DDBJ databases">
        <authorList>
            <person name="Varghese N."/>
            <person name="Submissions S."/>
        </authorList>
    </citation>
    <scope>NUCLEOTIDE SEQUENCE [LARGE SCALE GENOMIC DNA]</scope>
    <source>
        <strain evidence="8">DSM 18829</strain>
    </source>
</reference>
<dbReference type="Pfam" id="PF01833">
    <property type="entry name" value="TIG"/>
    <property type="match status" value="1"/>
</dbReference>
<evidence type="ECO:0000256" key="1">
    <source>
        <dbReference type="SAM" id="MobiDB-lite"/>
    </source>
</evidence>
<evidence type="ECO:0000259" key="5">
    <source>
        <dbReference type="Pfam" id="PF20009"/>
    </source>
</evidence>
<dbReference type="InterPro" id="IPR044023">
    <property type="entry name" value="Ig_7"/>
</dbReference>
<evidence type="ECO:0000259" key="4">
    <source>
        <dbReference type="Pfam" id="PF19081"/>
    </source>
</evidence>
<dbReference type="InterPro" id="IPR045474">
    <property type="entry name" value="GEVED"/>
</dbReference>
<evidence type="ECO:0000313" key="7">
    <source>
        <dbReference type="EMBL" id="SHI73150.1"/>
    </source>
</evidence>
<proteinExistence type="predicted"/>
<dbReference type="NCBIfam" id="NF033708">
    <property type="entry name" value="T9SS_Cterm_ChiA"/>
    <property type="match status" value="1"/>
</dbReference>
<evidence type="ECO:0000259" key="3">
    <source>
        <dbReference type="Pfam" id="PF01833"/>
    </source>
</evidence>
<dbReference type="InterPro" id="IPR002909">
    <property type="entry name" value="IPT_dom"/>
</dbReference>
<dbReference type="SUPFAM" id="SSF48726">
    <property type="entry name" value="Immunoglobulin"/>
    <property type="match status" value="2"/>
</dbReference>
<feature type="domain" description="IPT/TIG" evidence="3">
    <location>
        <begin position="289"/>
        <end position="363"/>
    </location>
</feature>
<dbReference type="InterPro" id="IPR036179">
    <property type="entry name" value="Ig-like_dom_sf"/>
</dbReference>
<dbReference type="GO" id="GO:0004553">
    <property type="term" value="F:hydrolase activity, hydrolyzing O-glycosyl compounds"/>
    <property type="evidence" value="ECO:0007669"/>
    <property type="project" value="UniProtKB-ARBA"/>
</dbReference>
<dbReference type="InterPro" id="IPR049304">
    <property type="entry name" value="Gly_rich_dom"/>
</dbReference>
<keyword evidence="8" id="KW-1185">Reference proteome</keyword>
<feature type="domain" description="GEVED" evidence="5">
    <location>
        <begin position="625"/>
        <end position="704"/>
    </location>
</feature>
<dbReference type="Gene3D" id="2.60.120.200">
    <property type="match status" value="1"/>
</dbReference>
<name>A0A1M6DJ08_9FLAO</name>
<keyword evidence="2" id="KW-0812">Transmembrane</keyword>
<accession>A0A1M6DJ08</accession>
<dbReference type="STRING" id="415425.SAMN05444363_1477"/>
<dbReference type="Pfam" id="PF19081">
    <property type="entry name" value="Ig_7"/>
    <property type="match status" value="1"/>
</dbReference>
<keyword evidence="2" id="KW-0472">Membrane</keyword>
<keyword evidence="2" id="KW-1133">Transmembrane helix</keyword>
<sequence length="1919" mass="199614">MLYLYVCRQIDDIHESFVPSKVVLTKLNKMHMLKNSPKSVLNFKMILVFIFMIALSSVSFGQTDTYNSVTPGTGTWTRPANVTHVTLEAWGGGGGGGGATNSNGATGGGGGGGGYARLNNKVATATINYTLGAGGTAGSNANGGNGGNTTSTFGLNTITAAGGSRGLRSANGAGGAGGTLNFGDVTFNGGSGYQGVDGTRSGAGGGSGGGGGAGGNGLAAGTGGAAGIAGSFTAGAAGANSVSANGTTGVDGSIPGSGGSGARGASGAGGARAGGVGGSGQIIFRYISVSSISPTPVCIGTTITITGTNFATTGSTTVSVGGTLCTSVTVVSATQITAVIAPGTTSGTVVVTNPNGMNNGQTLTVNPSTIPSISTQPVATSICSNSSGSFSVVATGAASYQWRRNGVNLTNTAPYSGATTATLTITNPALAIAGNFDVVISNAAGCSITSNTVALTVNATPGITTNPTNSTITSGSNTSFSVVATNSPTNYTWEVSTNGGGAWTTVTNGGVYSNATTATLNITAAPVTMDGYLYRVTASNSCGSITSTQALLTITLAYCTSSGDTVNAFGIKRVTFNTIDNTPSGTAVNVAYSDYTTVSTTVTKGTTYTLSAFIDTLGNYTAYQSAYIDWNRDGDFLDADEYYDLGHVRNVAFGLTGNSPYPITIPLNAATGSVRMRIQCKYNSKTTGPCETGFIGEVEDYTLNIVTNASACSTPTAQPSTLLLASANGASITGSFTAASPAADHYLVVRSTSSTPPTLTPSTFYTIGSTIGAGYTVVDNDNNTSFLATGLTANTLYYIYVFSYNGTCTGGPLYNTTSPLTGNITTANNSYCVPTSLINTNYISGITSIGTLNDMSNNPTGYSSNGYGNYTSLTIARQIPGGGINININLSGSLGQFIYAYVDWNNNGSFADAGETVYTTGTTATGDTSFGFVVPAAQAAGNYRMRIRTRSFGDDSTINSCAQGYTTGETEDYTIAVQADCAQKITSVTNGSACGPTNTVSLSAVSAGATGFRWYSTETGATLIQQVVGSGNWTTPSISSTTTYYVTAYNGTCESLYRTPVVATIKPTTNITVTPSTPTVCGEGTIISVTAGGDTITEDVLLQDFESGLGTWTVATPTNTNAGADTPWSVKTSTYQPTTTTVWRPAVNSGAVATTGNRFAFTTSDYTNSNIVTIMTSPVIDATVYSNLTLTFDHYYSYYGGDKGEVQVSIDGGGTWPNTVKTYNSDIGSASKFVSDSIDLSAFAGQTNLRIRFVYTGNWDDGWALDNFKLTGVKPLNTTFTWSGGSVNAYIDNPPTIPYVAQSVSTIYLLPTTSQLEQANWSLTATATLGNGCPVSKVISVTNNTKTWKGTIDNNWNNAGNWAPNVVPDANSCVIIPNATNSQIMNTPNALAKNLTVKGTGNLELQSGRNLTVTDWINVESGATFNVRNSANLVQVTESPVPSNSGIINMQRTAFVDTKDYVYWSSPVAGFNSANISLTSSNNHLYKWLPTTGGVNGFGNWTSGVETMVIGQGYIERGLNSAPLNSPVNFTSTFIGTPNNGTLTTPISRGTYSGVNYNTGVSTTPATDDDDNWNLLGNPYPSSISAADFLNANSTNLDGFVKIWTHGIPPTTTALDPFYNNYGYNYDPNDYITWNLSGPSTPGFSGYIGAGQGFITKMKHTSPTTSSTAVFNNSMRNASFTNSEFYKSANQKTSIGNSEGRIWIDLVSSNASTRALIAYVDGATDNRDQMYDAQADLKTNFRINSLLGQERLIIQGKKAPFDSNDQVNLAFKTPTNGTYTIAIGAVDGLFTDLSQNIYLEDTQLNIIHDLRSAPYQFTTTQEENVNRFVLRYTNQTLSNDTFDYSNTVSIYANENVTIKSTSENIKNIKIYDVLGKTLVDKDKVNKNEVILTELKPTGGMLIVKATLTNGSEVTKKVIF</sequence>
<dbReference type="InterPro" id="IPR014756">
    <property type="entry name" value="Ig_E-set"/>
</dbReference>
<dbReference type="Gene3D" id="2.60.40.10">
    <property type="entry name" value="Immunoglobulins"/>
    <property type="match status" value="4"/>
</dbReference>
<feature type="domain" description="Ig-like" evidence="4">
    <location>
        <begin position="988"/>
        <end position="1067"/>
    </location>
</feature>